<accession>A0A1A8XLA0</accession>
<reference evidence="2 3" key="1">
    <citation type="submission" date="2016-06" db="EMBL/GenBank/DDBJ databases">
        <authorList>
            <person name="Kjaerup R.B."/>
            <person name="Dalgaard T.S."/>
            <person name="Juul-Madsen H.R."/>
        </authorList>
    </citation>
    <scope>NUCLEOTIDE SEQUENCE [LARGE SCALE GENOMIC DNA]</scope>
    <source>
        <strain evidence="2">2</strain>
    </source>
</reference>
<dbReference type="AlphaFoldDB" id="A0A1A8XLA0"/>
<organism evidence="2 3">
    <name type="scientific">Candidatus Propionivibrio aalborgensis</name>
    <dbReference type="NCBI Taxonomy" id="1860101"/>
    <lineage>
        <taxon>Bacteria</taxon>
        <taxon>Pseudomonadati</taxon>
        <taxon>Pseudomonadota</taxon>
        <taxon>Betaproteobacteria</taxon>
        <taxon>Rhodocyclales</taxon>
        <taxon>Rhodocyclaceae</taxon>
        <taxon>Propionivibrio</taxon>
    </lineage>
</organism>
<evidence type="ECO:0000313" key="3">
    <source>
        <dbReference type="Proteomes" id="UP000199600"/>
    </source>
</evidence>
<dbReference type="EMBL" id="FLQY01000079">
    <property type="protein sequence ID" value="SBT05944.1"/>
    <property type="molecule type" value="Genomic_DNA"/>
</dbReference>
<proteinExistence type="predicted"/>
<protein>
    <submittedName>
        <fullName evidence="2">Uncharacterized protein</fullName>
    </submittedName>
</protein>
<evidence type="ECO:0000256" key="1">
    <source>
        <dbReference type="SAM" id="MobiDB-lite"/>
    </source>
</evidence>
<keyword evidence="3" id="KW-1185">Reference proteome</keyword>
<gene>
    <name evidence="2" type="ORF">PROAA_170030</name>
</gene>
<feature type="region of interest" description="Disordered" evidence="1">
    <location>
        <begin position="1"/>
        <end position="30"/>
    </location>
</feature>
<dbReference type="Proteomes" id="UP000199600">
    <property type="component" value="Unassembled WGS sequence"/>
</dbReference>
<evidence type="ECO:0000313" key="2">
    <source>
        <dbReference type="EMBL" id="SBT05944.1"/>
    </source>
</evidence>
<name>A0A1A8XLA0_9RHOO</name>
<sequence>MPKTQDNPAMADDHPSSLPASTEPAKQPAQLIDPEFLRGLREMAETTFPKQCRTCGNVYQNSRDFIERTVGIGPKKGVKTSFDDDDTRVLEFFRNCVCGSTLHGLYAERRDYSENGEKRREKFDALLKRLADLGVAQELARLELRKILRGEASQVLAPFLGQVKNDIDLAP</sequence>